<comment type="caution">
    <text evidence="6">The sequence shown here is derived from an EMBL/GenBank/DDBJ whole genome shotgun (WGS) entry which is preliminary data.</text>
</comment>
<dbReference type="GeneID" id="63779932"/>
<evidence type="ECO:0000313" key="7">
    <source>
        <dbReference type="Proteomes" id="UP000193689"/>
    </source>
</evidence>
<proteinExistence type="predicted"/>
<evidence type="ECO:0008006" key="8">
    <source>
        <dbReference type="Google" id="ProtNLM"/>
    </source>
</evidence>
<evidence type="ECO:0000256" key="3">
    <source>
        <dbReference type="ARBA" id="ARBA00022989"/>
    </source>
</evidence>
<dbReference type="AlphaFoldDB" id="A0A1Y2E4X3"/>
<dbReference type="Proteomes" id="UP000193689">
    <property type="component" value="Unassembled WGS sequence"/>
</dbReference>
<protein>
    <recommendedName>
        <fullName evidence="8">Major facilitator superfamily (MFS) profile domain-containing protein</fullName>
    </recommendedName>
</protein>
<evidence type="ECO:0000256" key="4">
    <source>
        <dbReference type="ARBA" id="ARBA00023136"/>
    </source>
</evidence>
<dbReference type="OrthoDB" id="6612291at2759"/>
<dbReference type="EMBL" id="MCFJ01000005">
    <property type="protein sequence ID" value="ORY66579.1"/>
    <property type="molecule type" value="Genomic_DNA"/>
</dbReference>
<reference evidence="6 7" key="1">
    <citation type="submission" date="2016-07" db="EMBL/GenBank/DDBJ databases">
        <title>Pervasive Adenine N6-methylation of Active Genes in Fungi.</title>
        <authorList>
            <consortium name="DOE Joint Genome Institute"/>
            <person name="Mondo S.J."/>
            <person name="Dannebaum R.O."/>
            <person name="Kuo R.C."/>
            <person name="Labutti K."/>
            <person name="Haridas S."/>
            <person name="Kuo A."/>
            <person name="Salamov A."/>
            <person name="Ahrendt S.R."/>
            <person name="Lipzen A."/>
            <person name="Sullivan W."/>
            <person name="Andreopoulos W.B."/>
            <person name="Clum A."/>
            <person name="Lindquist E."/>
            <person name="Daum C."/>
            <person name="Ramamoorthy G.K."/>
            <person name="Gryganskyi A."/>
            <person name="Culley D."/>
            <person name="Magnuson J.K."/>
            <person name="James T.Y."/>
            <person name="O'Malley M.A."/>
            <person name="Stajich J.E."/>
            <person name="Spatafora J.W."/>
            <person name="Visel A."/>
            <person name="Grigoriev I.V."/>
        </authorList>
    </citation>
    <scope>NUCLEOTIDE SEQUENCE [LARGE SCALE GENOMIC DNA]</scope>
    <source>
        <strain evidence="6 7">CBS 129021</strain>
    </source>
</reference>
<name>A0A1Y2E4X3_9PEZI</name>
<dbReference type="Gene3D" id="1.20.1250.20">
    <property type="entry name" value="MFS general substrate transporter like domains"/>
    <property type="match status" value="1"/>
</dbReference>
<dbReference type="SUPFAM" id="SSF103473">
    <property type="entry name" value="MFS general substrate transporter"/>
    <property type="match status" value="1"/>
</dbReference>
<dbReference type="GO" id="GO:0022857">
    <property type="term" value="F:transmembrane transporter activity"/>
    <property type="evidence" value="ECO:0007669"/>
    <property type="project" value="InterPro"/>
</dbReference>
<dbReference type="Pfam" id="PF00083">
    <property type="entry name" value="Sugar_tr"/>
    <property type="match status" value="1"/>
</dbReference>
<sequence>MGKRGSFRRYTKACLWWLFCIWYVLLVSFENQASGNILGIPRFHQDFGHLYDGSAIIGCLGGSALADLLGRKPVLIGVLVLSYAAITMQFIATTKPVFFGGKFLKGFATGTIATVLHSHKPIPLPTRD</sequence>
<evidence type="ECO:0000313" key="6">
    <source>
        <dbReference type="EMBL" id="ORY66579.1"/>
    </source>
</evidence>
<dbReference type="InterPro" id="IPR036259">
    <property type="entry name" value="MFS_trans_sf"/>
</dbReference>
<keyword evidence="2 5" id="KW-0812">Transmembrane</keyword>
<keyword evidence="4 5" id="KW-0472">Membrane</keyword>
<gene>
    <name evidence="6" type="ORF">BCR38DRAFT_484196</name>
</gene>
<evidence type="ECO:0000256" key="5">
    <source>
        <dbReference type="SAM" id="Phobius"/>
    </source>
</evidence>
<dbReference type="InterPro" id="IPR005828">
    <property type="entry name" value="MFS_sugar_transport-like"/>
</dbReference>
<accession>A0A1Y2E4X3</accession>
<feature type="transmembrane region" description="Helical" evidence="5">
    <location>
        <begin position="49"/>
        <end position="69"/>
    </location>
</feature>
<evidence type="ECO:0000256" key="2">
    <source>
        <dbReference type="ARBA" id="ARBA00022692"/>
    </source>
</evidence>
<organism evidence="6 7">
    <name type="scientific">Pseudomassariella vexata</name>
    <dbReference type="NCBI Taxonomy" id="1141098"/>
    <lineage>
        <taxon>Eukaryota</taxon>
        <taxon>Fungi</taxon>
        <taxon>Dikarya</taxon>
        <taxon>Ascomycota</taxon>
        <taxon>Pezizomycotina</taxon>
        <taxon>Sordariomycetes</taxon>
        <taxon>Xylariomycetidae</taxon>
        <taxon>Amphisphaeriales</taxon>
        <taxon>Pseudomassariaceae</taxon>
        <taxon>Pseudomassariella</taxon>
    </lineage>
</organism>
<feature type="transmembrane region" description="Helical" evidence="5">
    <location>
        <begin position="12"/>
        <end position="29"/>
    </location>
</feature>
<comment type="subcellular location">
    <subcellularLocation>
        <location evidence="1">Membrane</location>
    </subcellularLocation>
</comment>
<dbReference type="InParanoid" id="A0A1Y2E4X3"/>
<keyword evidence="3 5" id="KW-1133">Transmembrane helix</keyword>
<keyword evidence="7" id="KW-1185">Reference proteome</keyword>
<evidence type="ECO:0000256" key="1">
    <source>
        <dbReference type="ARBA" id="ARBA00004370"/>
    </source>
</evidence>
<dbReference type="RefSeq" id="XP_040717543.1">
    <property type="nucleotide sequence ID" value="XM_040863720.1"/>
</dbReference>
<dbReference type="GO" id="GO:0016020">
    <property type="term" value="C:membrane"/>
    <property type="evidence" value="ECO:0007669"/>
    <property type="project" value="UniProtKB-SubCell"/>
</dbReference>
<feature type="transmembrane region" description="Helical" evidence="5">
    <location>
        <begin position="74"/>
        <end position="92"/>
    </location>
</feature>